<keyword evidence="2" id="KW-1185">Reference proteome</keyword>
<dbReference type="EMBL" id="FWXY01000024">
    <property type="protein sequence ID" value="SMD04577.1"/>
    <property type="molecule type" value="Genomic_DNA"/>
</dbReference>
<sequence length="65" mass="7572">MGCNTFFVKKLKSREILERCPGQTKVKYKFCPWRFYMRYSVNLRDISRFVVGGTGSEYGLPVAVI</sequence>
<dbReference type="AlphaFoldDB" id="A0A1W2E524"/>
<reference evidence="1 2" key="1">
    <citation type="submission" date="2017-04" db="EMBL/GenBank/DDBJ databases">
        <authorList>
            <person name="Afonso C.L."/>
            <person name="Miller P.J."/>
            <person name="Scott M.A."/>
            <person name="Spackman E."/>
            <person name="Goraichik I."/>
            <person name="Dimitrov K.M."/>
            <person name="Suarez D.L."/>
            <person name="Swayne D.E."/>
        </authorList>
    </citation>
    <scope>NUCLEOTIDE SEQUENCE [LARGE SCALE GENOMIC DNA]</scope>
    <source>
        <strain evidence="1 2">DSM 3385</strain>
    </source>
</reference>
<gene>
    <name evidence="1" type="ORF">SAMN02746065_12421</name>
</gene>
<name>A0A1W2E524_9BACT</name>
<proteinExistence type="predicted"/>
<protein>
    <submittedName>
        <fullName evidence="1">Uncharacterized protein</fullName>
    </submittedName>
</protein>
<dbReference type="STRING" id="1121400.SAMN02746065_12421"/>
<evidence type="ECO:0000313" key="1">
    <source>
        <dbReference type="EMBL" id="SMD04577.1"/>
    </source>
</evidence>
<dbReference type="Proteomes" id="UP000192418">
    <property type="component" value="Unassembled WGS sequence"/>
</dbReference>
<organism evidence="1 2">
    <name type="scientific">Desulfocicer vacuolatum DSM 3385</name>
    <dbReference type="NCBI Taxonomy" id="1121400"/>
    <lineage>
        <taxon>Bacteria</taxon>
        <taxon>Pseudomonadati</taxon>
        <taxon>Thermodesulfobacteriota</taxon>
        <taxon>Desulfobacteria</taxon>
        <taxon>Desulfobacterales</taxon>
        <taxon>Desulfobacteraceae</taxon>
        <taxon>Desulfocicer</taxon>
    </lineage>
</organism>
<accession>A0A1W2E524</accession>
<evidence type="ECO:0000313" key="2">
    <source>
        <dbReference type="Proteomes" id="UP000192418"/>
    </source>
</evidence>